<keyword evidence="3 9" id="KW-0812">Transmembrane</keyword>
<dbReference type="GeneID" id="89969450"/>
<comment type="similarity">
    <text evidence="2">Belongs to the peptidase A22B family.</text>
</comment>
<feature type="region of interest" description="Disordered" evidence="8">
    <location>
        <begin position="54"/>
        <end position="79"/>
    </location>
</feature>
<evidence type="ECO:0000256" key="4">
    <source>
        <dbReference type="ARBA" id="ARBA00022801"/>
    </source>
</evidence>
<feature type="transmembrane region" description="Helical" evidence="9">
    <location>
        <begin position="426"/>
        <end position="448"/>
    </location>
</feature>
<comment type="caution">
    <text evidence="10">The sequence shown here is derived from an EMBL/GenBank/DDBJ whole genome shotgun (WGS) entry which is preliminary data.</text>
</comment>
<dbReference type="SMART" id="SM00730">
    <property type="entry name" value="PSN"/>
    <property type="match status" value="1"/>
</dbReference>
<evidence type="ECO:0000256" key="9">
    <source>
        <dbReference type="SAM" id="Phobius"/>
    </source>
</evidence>
<feature type="transmembrane region" description="Helical" evidence="9">
    <location>
        <begin position="352"/>
        <end position="372"/>
    </location>
</feature>
<reference evidence="10 11" key="1">
    <citation type="submission" date="2023-08" db="EMBL/GenBank/DDBJ databases">
        <title>Black Yeasts Isolated from many extreme environments.</title>
        <authorList>
            <person name="Coleine C."/>
            <person name="Stajich J.E."/>
            <person name="Selbmann L."/>
        </authorList>
    </citation>
    <scope>NUCLEOTIDE SEQUENCE [LARGE SCALE GENOMIC DNA]</scope>
    <source>
        <strain evidence="10 11">CCFEE 5792</strain>
    </source>
</reference>
<feature type="compositionally biased region" description="Basic and acidic residues" evidence="8">
    <location>
        <begin position="521"/>
        <end position="533"/>
    </location>
</feature>
<evidence type="ECO:0000256" key="7">
    <source>
        <dbReference type="ARBA" id="ARBA00023136"/>
    </source>
</evidence>
<evidence type="ECO:0000256" key="2">
    <source>
        <dbReference type="ARBA" id="ARBA00006859"/>
    </source>
</evidence>
<feature type="compositionally biased region" description="Polar residues" evidence="8">
    <location>
        <begin position="508"/>
        <end position="520"/>
    </location>
</feature>
<dbReference type="GO" id="GO:0042500">
    <property type="term" value="F:aspartic endopeptidase activity, intramembrane cleaving"/>
    <property type="evidence" value="ECO:0007669"/>
    <property type="project" value="InterPro"/>
</dbReference>
<dbReference type="InterPro" id="IPR007369">
    <property type="entry name" value="Peptidase_A22B_SPP"/>
</dbReference>
<keyword evidence="4" id="KW-0378">Hydrolase</keyword>
<sequence>MASQPGPAMELLGRVAYELQIMKPLLPTYLHLLVSAIFPIYTAAHASLSRPLSAAPKKKGKNKGVNDQDDDDESDEEISQKIESLTPSDALLFPLLAGATLASLYFILKWLQDPAWLNWALGLYFSQMGLFFAMKFLKDVFSVLRSYTFPTEYSAGGSRWKVDLKRTVYISDRGTISKSPLPGILRHVPLPTSISRFIWTLQNLLYTKARLNFHLHQLITLKTSVDLLDLSSLVLSCAIVYYHTFIAKPWFLTNFLGFSFCYGSLQFMTPSTAWTGTLVLGALFFYDIYFVFFTPMMVTVATKLDVPIKLLFPRPDGCIYPVGVPEGSTAMEEYLQCLAKKRSMAMLGLGDIVVPGMMLAFALRFDLYVHYLKKSGRSKPSQSKTVVVDEDKPAYINAHGQWGERFWTNSKSRSEGVLATKFPKPYFYASIFGYIIGMITTVVVMQIAAHAQPALLYLVPGVLISLWSTALVKGEFQLLWNYSELPEDDDKKGLKSGDEKEKKDKLAITNTKADTNTVAEKNSDSEKEKEGIKSDQGIQDKTSVRLIDQEKKCRRLIYFAITLPKSRPSSGGETATELAAIADAEANADDTITVGAAESKSNSPVTPPNESLAISTGRVTRSQDRTASGEPLGKRARRV</sequence>
<evidence type="ECO:0000256" key="3">
    <source>
        <dbReference type="ARBA" id="ARBA00022692"/>
    </source>
</evidence>
<proteinExistence type="inferred from homology"/>
<dbReference type="GO" id="GO:0098553">
    <property type="term" value="C:lumenal side of endoplasmic reticulum membrane"/>
    <property type="evidence" value="ECO:0007669"/>
    <property type="project" value="TreeGrafter"/>
</dbReference>
<keyword evidence="6 9" id="KW-1133">Transmembrane helix</keyword>
<dbReference type="AlphaFoldDB" id="A0AAV9NVF4"/>
<feature type="transmembrane region" description="Helical" evidence="9">
    <location>
        <begin position="227"/>
        <end position="244"/>
    </location>
</feature>
<evidence type="ECO:0000313" key="11">
    <source>
        <dbReference type="Proteomes" id="UP001358417"/>
    </source>
</evidence>
<protein>
    <recommendedName>
        <fullName evidence="12">Signal peptide peptidase</fullName>
    </recommendedName>
</protein>
<dbReference type="RefSeq" id="XP_064712714.1">
    <property type="nucleotide sequence ID" value="XM_064844854.1"/>
</dbReference>
<comment type="subcellular location">
    <subcellularLocation>
        <location evidence="1">Endoplasmic reticulum membrane</location>
        <topology evidence="1">Multi-pass membrane protein</topology>
    </subcellularLocation>
</comment>
<dbReference type="PANTHER" id="PTHR12174:SF23">
    <property type="entry name" value="MINOR HISTOCOMPATIBILITY ANTIGEN H13"/>
    <property type="match status" value="1"/>
</dbReference>
<accession>A0AAV9NVF4</accession>
<feature type="transmembrane region" description="Helical" evidence="9">
    <location>
        <begin position="280"/>
        <end position="301"/>
    </location>
</feature>
<dbReference type="PANTHER" id="PTHR12174">
    <property type="entry name" value="SIGNAL PEPTIDE PEPTIDASE"/>
    <property type="match status" value="1"/>
</dbReference>
<evidence type="ECO:0000256" key="1">
    <source>
        <dbReference type="ARBA" id="ARBA00004477"/>
    </source>
</evidence>
<keyword evidence="11" id="KW-1185">Reference proteome</keyword>
<feature type="compositionally biased region" description="Acidic residues" evidence="8">
    <location>
        <begin position="67"/>
        <end position="77"/>
    </location>
</feature>
<feature type="compositionally biased region" description="Basic and acidic residues" evidence="8">
    <location>
        <begin position="489"/>
        <end position="506"/>
    </location>
</feature>
<evidence type="ECO:0000256" key="5">
    <source>
        <dbReference type="ARBA" id="ARBA00022824"/>
    </source>
</evidence>
<feature type="compositionally biased region" description="Polar residues" evidence="8">
    <location>
        <begin position="599"/>
        <end position="620"/>
    </location>
</feature>
<dbReference type="Pfam" id="PF04258">
    <property type="entry name" value="Peptidase_A22B"/>
    <property type="match status" value="1"/>
</dbReference>
<name>A0AAV9NVF4_9EURO</name>
<evidence type="ECO:0000256" key="8">
    <source>
        <dbReference type="SAM" id="MobiDB-lite"/>
    </source>
</evidence>
<evidence type="ECO:0000256" key="6">
    <source>
        <dbReference type="ARBA" id="ARBA00022989"/>
    </source>
</evidence>
<feature type="transmembrane region" description="Helical" evidence="9">
    <location>
        <begin position="90"/>
        <end position="110"/>
    </location>
</feature>
<keyword evidence="5" id="KW-0256">Endoplasmic reticulum</keyword>
<feature type="transmembrane region" description="Helical" evidence="9">
    <location>
        <begin position="116"/>
        <end position="137"/>
    </location>
</feature>
<feature type="transmembrane region" description="Helical" evidence="9">
    <location>
        <begin position="29"/>
        <end position="48"/>
    </location>
</feature>
<evidence type="ECO:0008006" key="12">
    <source>
        <dbReference type="Google" id="ProtNLM"/>
    </source>
</evidence>
<gene>
    <name evidence="10" type="ORF">LTR84_001228</name>
</gene>
<feature type="region of interest" description="Disordered" evidence="8">
    <location>
        <begin position="488"/>
        <end position="537"/>
    </location>
</feature>
<dbReference type="GO" id="GO:0098554">
    <property type="term" value="C:cytoplasmic side of endoplasmic reticulum membrane"/>
    <property type="evidence" value="ECO:0007669"/>
    <property type="project" value="TreeGrafter"/>
</dbReference>
<feature type="region of interest" description="Disordered" evidence="8">
    <location>
        <begin position="596"/>
        <end position="639"/>
    </location>
</feature>
<organism evidence="10 11">
    <name type="scientific">Exophiala bonariae</name>
    <dbReference type="NCBI Taxonomy" id="1690606"/>
    <lineage>
        <taxon>Eukaryota</taxon>
        <taxon>Fungi</taxon>
        <taxon>Dikarya</taxon>
        <taxon>Ascomycota</taxon>
        <taxon>Pezizomycotina</taxon>
        <taxon>Eurotiomycetes</taxon>
        <taxon>Chaetothyriomycetidae</taxon>
        <taxon>Chaetothyriales</taxon>
        <taxon>Herpotrichiellaceae</taxon>
        <taxon>Exophiala</taxon>
    </lineage>
</organism>
<dbReference type="EMBL" id="JAVRRD010000001">
    <property type="protein sequence ID" value="KAK5065390.1"/>
    <property type="molecule type" value="Genomic_DNA"/>
</dbReference>
<dbReference type="GO" id="GO:0006465">
    <property type="term" value="P:signal peptide processing"/>
    <property type="evidence" value="ECO:0007669"/>
    <property type="project" value="TreeGrafter"/>
</dbReference>
<feature type="transmembrane region" description="Helical" evidence="9">
    <location>
        <begin position="454"/>
        <end position="472"/>
    </location>
</feature>
<keyword evidence="7 9" id="KW-0472">Membrane</keyword>
<dbReference type="GO" id="GO:0033619">
    <property type="term" value="P:membrane protein proteolysis"/>
    <property type="evidence" value="ECO:0007669"/>
    <property type="project" value="TreeGrafter"/>
</dbReference>
<dbReference type="Proteomes" id="UP001358417">
    <property type="component" value="Unassembled WGS sequence"/>
</dbReference>
<evidence type="ECO:0000313" key="10">
    <source>
        <dbReference type="EMBL" id="KAK5065390.1"/>
    </source>
</evidence>
<dbReference type="InterPro" id="IPR006639">
    <property type="entry name" value="Preselin/SPP"/>
</dbReference>